<feature type="compositionally biased region" description="Low complexity" evidence="1">
    <location>
        <begin position="614"/>
        <end position="629"/>
    </location>
</feature>
<evidence type="ECO:0000313" key="5">
    <source>
        <dbReference type="EMBL" id="OKL62779.1"/>
    </source>
</evidence>
<accession>A0A1Q5QAI8</accession>
<dbReference type="Pfam" id="PF11915">
    <property type="entry name" value="DUF3433"/>
    <property type="match status" value="2"/>
</dbReference>
<evidence type="ECO:0008006" key="7">
    <source>
        <dbReference type="Google" id="ProtNLM"/>
    </source>
</evidence>
<feature type="transmembrane region" description="Helical" evidence="2">
    <location>
        <begin position="824"/>
        <end position="844"/>
    </location>
</feature>
<keyword evidence="2" id="KW-0472">Membrane</keyword>
<gene>
    <name evidence="5" type="ORF">UA08_01859</name>
</gene>
<feature type="region of interest" description="Disordered" evidence="1">
    <location>
        <begin position="1624"/>
        <end position="1644"/>
    </location>
</feature>
<feature type="transmembrane region" description="Helical" evidence="2">
    <location>
        <begin position="1204"/>
        <end position="1230"/>
    </location>
</feature>
<evidence type="ECO:0000259" key="3">
    <source>
        <dbReference type="Pfam" id="PF00144"/>
    </source>
</evidence>
<proteinExistence type="predicted"/>
<name>A0A1Q5QAI8_TALAT</name>
<keyword evidence="2" id="KW-1133">Transmembrane helix</keyword>
<feature type="region of interest" description="Disordered" evidence="1">
    <location>
        <begin position="1483"/>
        <end position="1521"/>
    </location>
</feature>
<feature type="transmembrane region" description="Helical" evidence="2">
    <location>
        <begin position="1087"/>
        <end position="1110"/>
    </location>
</feature>
<feature type="region of interest" description="Disordered" evidence="1">
    <location>
        <begin position="577"/>
        <end position="646"/>
    </location>
</feature>
<dbReference type="RefSeq" id="XP_020122900.1">
    <property type="nucleotide sequence ID" value="XM_020261570.1"/>
</dbReference>
<dbReference type="Gene3D" id="3.40.710.10">
    <property type="entry name" value="DD-peptidase/beta-lactamase superfamily"/>
    <property type="match status" value="1"/>
</dbReference>
<dbReference type="InterPro" id="IPR021860">
    <property type="entry name" value="Peptidase_S12_Pab87-rel_C"/>
</dbReference>
<dbReference type="GeneID" id="31001614"/>
<dbReference type="InterPro" id="IPR021840">
    <property type="entry name" value="DUF3433"/>
</dbReference>
<reference evidence="5 6" key="1">
    <citation type="submission" date="2015-06" db="EMBL/GenBank/DDBJ databases">
        <title>Talaromyces atroroseus IBT 11181 draft genome.</title>
        <authorList>
            <person name="Rasmussen K.B."/>
            <person name="Rasmussen S."/>
            <person name="Petersen B."/>
            <person name="Sicheritz-Ponten T."/>
            <person name="Mortensen U.H."/>
            <person name="Thrane U."/>
        </authorList>
    </citation>
    <scope>NUCLEOTIDE SEQUENCE [LARGE SCALE GENOMIC DNA]</scope>
    <source>
        <strain evidence="5 6">IBT 11181</strain>
    </source>
</reference>
<feature type="domain" description="Beta-lactamase-related" evidence="3">
    <location>
        <begin position="14"/>
        <end position="355"/>
    </location>
</feature>
<dbReference type="STRING" id="1441469.A0A1Q5QAI8"/>
<feature type="domain" description="Peptidase S12 Pab87-related C-terminal" evidence="4">
    <location>
        <begin position="408"/>
        <end position="509"/>
    </location>
</feature>
<protein>
    <recommendedName>
        <fullName evidence="7">Beta-lactamase-related domain-containing protein</fullName>
    </recommendedName>
</protein>
<feature type="transmembrane region" description="Helical" evidence="2">
    <location>
        <begin position="1242"/>
        <end position="1262"/>
    </location>
</feature>
<dbReference type="InterPro" id="IPR001466">
    <property type="entry name" value="Beta-lactam-related"/>
</dbReference>
<feature type="transmembrane region" description="Helical" evidence="2">
    <location>
        <begin position="783"/>
        <end position="804"/>
    </location>
</feature>
<comment type="caution">
    <text evidence="5">The sequence shown here is derived from an EMBL/GenBank/DDBJ whole genome shotgun (WGS) entry which is preliminary data.</text>
</comment>
<dbReference type="Proteomes" id="UP000214365">
    <property type="component" value="Unassembled WGS sequence"/>
</dbReference>
<dbReference type="SUPFAM" id="SSF56601">
    <property type="entry name" value="beta-lactamase/transpeptidase-like"/>
    <property type="match status" value="1"/>
</dbReference>
<organism evidence="5 6">
    <name type="scientific">Talaromyces atroroseus</name>
    <dbReference type="NCBI Taxonomy" id="1441469"/>
    <lineage>
        <taxon>Eukaryota</taxon>
        <taxon>Fungi</taxon>
        <taxon>Dikarya</taxon>
        <taxon>Ascomycota</taxon>
        <taxon>Pezizomycotina</taxon>
        <taxon>Eurotiomycetes</taxon>
        <taxon>Eurotiomycetidae</taxon>
        <taxon>Eurotiales</taxon>
        <taxon>Trichocomaceae</taxon>
        <taxon>Talaromyces</taxon>
        <taxon>Talaromyces sect. Trachyspermi</taxon>
    </lineage>
</organism>
<dbReference type="OrthoDB" id="3057599at2759"/>
<keyword evidence="2" id="KW-0812">Transmembrane</keyword>
<feature type="transmembrane region" description="Helical" evidence="2">
    <location>
        <begin position="891"/>
        <end position="914"/>
    </location>
</feature>
<feature type="compositionally biased region" description="Low complexity" evidence="1">
    <location>
        <begin position="1491"/>
        <end position="1517"/>
    </location>
</feature>
<dbReference type="PANTHER" id="PTHR37544:SF1">
    <property type="entry name" value="PHOSPHORIBOSYLAMINOIMIDAZOLE-SUCCINOCARBOXAMIDE SYNTHASE"/>
    <property type="match status" value="1"/>
</dbReference>
<evidence type="ECO:0000256" key="2">
    <source>
        <dbReference type="SAM" id="Phobius"/>
    </source>
</evidence>
<evidence type="ECO:0000256" key="1">
    <source>
        <dbReference type="SAM" id="MobiDB-lite"/>
    </source>
</evidence>
<feature type="compositionally biased region" description="Low complexity" evidence="1">
    <location>
        <begin position="577"/>
        <end position="597"/>
    </location>
</feature>
<sequence>MVTRRIPSPLNKDFEQLVQATLEKWHVPGMSVSVVEGDYTWAEGYGIASMPSTPVTPSTLFYAGSTTKAFTGAMMGMLVEDNDTYPQVQWDTPVSQLIRDDFVLSDEYATQHITIEDILSHRSGLPPHDQAYGHHLSRGVAVREIVRQIRHLPLTAQPRTRFQYCNLMFVVASHVIETLTGKWLGDSLAQRIWTPLDMNATFFSLEDAQHAKEHLAHGYAYSPGHGGSDENGYREVGWMSVDEVSGAGSVITNVLDYAKWARSLMRKTPPLSKQVHKAIWEPRTLIPGSEEEEKKQPYTGPMAYALGWSTGVYQGYQFYEHTGGMNAFGAELILFPDLQYSVALLANTASTSNFAAKKIAFHLIDEKLGVPVEQRFDWDRYYTTHLEKLKEKAENSVQYLYPSLPSPTLPATLPLSAYAGTYYHPGYQTVTVYLDESNVLRADRSFITFPQYLSFEHVSGEYFLVRSVHDWDYGTLFPTVYAAEFRLGADGRASELGIGWEEEMKGEKLCVAAEPFTPVMNPSELARLKTVNSSKPQLTHSNSKQSVAASDDYFSLHSDQSSTKSSNSKVTVVRYTTPQSHLPSHSSSAQHSSANLAKPQSQSRSAEDMKKARPASSAAAAAATATTPAHARRHTESYNRPATSNSVRFGATQVSEISPARHIQDPRQHISGTTPGVDDSPYLRFAIDQLTRDEEVAGVGRHGSVVSADYSVERIVPDENLGYYYRSGPTTVEIGKPASRQGSSNSAGTEKQGAKAVFVAVEPGVNDARHPPLDFVPVVLRPWALAIYIFLVLWMIAGVVFSNVWSQRHDGIWDWDGVGTSRYFVAQFLPQLLAGLIVLWNLVLQAAIYRVMPFCIMASERQKAGALQNLPILARNHLLPDFAHFRYGEPLVAVGLLAMWLTDFFTMPLISCLFQAKYYTINDQGTWRWTTSQVVGWVVVGLYALLVIALGLVMARFVRSWTGLLWDPISHADLIPLIQRSNILRDFEGSETSVSVRDMLPLRTLRLGYWRLMDKEDIFYGIGEEYASGDMPAPASPTRNEKRPVTRSDPVFEDLEQQSFLRNESFERTLHSPFIRFRWTTWFLRDFAIIAWIIIVLGLFIAFVVVSFVHEAISQGFLPLVPTLASANGFSASNFLFSFIPGLIGNFLFLAWQPIDVYMRALQPFAAMSSPEGAIAERSLLLSYPACLPFEVTFLAFVAKHYKVAYISLMSLLFLAIPILSGGVFIALWYPVQSEVRIAADLPAFYVLVAFCGLYALSYLVIWPRRHRYLPHDVSTLADLISFLYQSPLLYDQVLREPRTKTDLVTRLVVTPPTERTQPLYGFGIYKGLDWKDHLGVDRFTRAGRADMLSPFASDQVDTSPDLNHYRRSLSRHLAQSTSPVSSTSAASCQSSQLVDSVPEDMLNDTKITVVVNFDASSSMLQDVEVCIFWYAVFEFLRLEVLLSKHDVAFGLIVFNSVVEESWTGHKHNMSWLLRRWLNPSTEENSQPVPTTTTAAAATASVGDSQTPTLQQQQQTQNKPPRLIPNNLKLLLGGLVFFSLSSLVTRRTLIRKHLAGVPSFYTSSVYHKPHVNGALDAFEALNLATINTFAAAMILAGGTLCVLDIDSVDAARARLRKRLGYSSSLEGGGGAGVPPTKEEEEQFERDMEAWLENVLGKKDLKEVRRRVEAAKAAREEQEK</sequence>
<dbReference type="Pfam" id="PF00144">
    <property type="entry name" value="Beta-lactamase"/>
    <property type="match status" value="1"/>
</dbReference>
<evidence type="ECO:0000313" key="6">
    <source>
        <dbReference type="Proteomes" id="UP000214365"/>
    </source>
</evidence>
<keyword evidence="6" id="KW-1185">Reference proteome</keyword>
<dbReference type="PANTHER" id="PTHR37544">
    <property type="entry name" value="SPRAY-RELATED"/>
    <property type="match status" value="1"/>
</dbReference>
<feature type="transmembrane region" description="Helical" evidence="2">
    <location>
        <begin position="934"/>
        <end position="955"/>
    </location>
</feature>
<dbReference type="Pfam" id="PF11954">
    <property type="entry name" value="DUF3471"/>
    <property type="match status" value="1"/>
</dbReference>
<dbReference type="EMBL" id="LFMY01000002">
    <property type="protein sequence ID" value="OKL62779.1"/>
    <property type="molecule type" value="Genomic_DNA"/>
</dbReference>
<dbReference type="InterPro" id="IPR012338">
    <property type="entry name" value="Beta-lactam/transpept-like"/>
</dbReference>
<feature type="transmembrane region" description="Helical" evidence="2">
    <location>
        <begin position="1130"/>
        <end position="1152"/>
    </location>
</feature>
<evidence type="ECO:0000259" key="4">
    <source>
        <dbReference type="Pfam" id="PF11954"/>
    </source>
</evidence>